<dbReference type="InterPro" id="IPR019531">
    <property type="entry name" value="Pmp4"/>
</dbReference>
<dbReference type="HOGENOM" id="CLU_054132_1_0_1"/>
<dbReference type="OrthoDB" id="39659at2759"/>
<gene>
    <name evidence="1" type="ORF">A1Q1_00823</name>
</gene>
<evidence type="ECO:0000313" key="1">
    <source>
        <dbReference type="EMBL" id="EJT49982.1"/>
    </source>
</evidence>
<dbReference type="Proteomes" id="UP000002748">
    <property type="component" value="Unassembled WGS sequence"/>
</dbReference>
<proteinExistence type="predicted"/>
<organism evidence="1 2">
    <name type="scientific">Trichosporon asahii var. asahii (strain ATCC 90039 / CBS 2479 / JCM 2466 / KCTC 7840 / NBRC 103889/ NCYC 2677 / UAMH 7654)</name>
    <name type="common">Yeast</name>
    <dbReference type="NCBI Taxonomy" id="1186058"/>
    <lineage>
        <taxon>Eukaryota</taxon>
        <taxon>Fungi</taxon>
        <taxon>Dikarya</taxon>
        <taxon>Basidiomycota</taxon>
        <taxon>Agaricomycotina</taxon>
        <taxon>Tremellomycetes</taxon>
        <taxon>Trichosporonales</taxon>
        <taxon>Trichosporonaceae</taxon>
        <taxon>Trichosporon</taxon>
    </lineage>
</organism>
<sequence>MASAIQKFIMDPANHDLLGVAKGARNGIVYGCKVRFPHALVMAALFSHKPWPVRIHGILTATRNHALALGKFVTIYKIMMLIQKRLNGGKERDLDTLIAGGIGGWWVFSDRTPINEQIVLYIMSRVVLSFLPRLYSSSSGPAKGPLEPLSHPLPDILSPEANPRPIPPANVPFAIVATLSWGLVMYIFRHRGERLQPGIINSMRYLYRDSETWSNLKTLLWHNK</sequence>
<dbReference type="PANTHER" id="PTHR15460">
    <property type="entry name" value="PEROXISOMAL MEMBRANE PROTEIN 4"/>
    <property type="match status" value="1"/>
</dbReference>
<comment type="caution">
    <text evidence="1">The sequence shown here is derived from an EMBL/GenBank/DDBJ whole genome shotgun (WGS) entry which is preliminary data.</text>
</comment>
<evidence type="ECO:0000313" key="2">
    <source>
        <dbReference type="Proteomes" id="UP000002748"/>
    </source>
</evidence>
<dbReference type="Pfam" id="PF02466">
    <property type="entry name" value="Tim17"/>
    <property type="match status" value="1"/>
</dbReference>
<dbReference type="PANTHER" id="PTHR15460:SF3">
    <property type="entry name" value="PEROXISOMAL MEMBRANE PROTEIN 4"/>
    <property type="match status" value="1"/>
</dbReference>
<dbReference type="RefSeq" id="XP_014181198.1">
    <property type="nucleotide sequence ID" value="XM_014325723.1"/>
</dbReference>
<dbReference type="AlphaFoldDB" id="J6F434"/>
<reference evidence="1 2" key="1">
    <citation type="journal article" date="2012" name="Eukaryot. Cell">
        <title>Draft genome sequence of CBS 2479, the standard type strain of Trichosporon asahii.</title>
        <authorList>
            <person name="Yang R.Y."/>
            <person name="Li H.T."/>
            <person name="Zhu H."/>
            <person name="Zhou G.P."/>
            <person name="Wang M."/>
            <person name="Wang L."/>
        </authorList>
    </citation>
    <scope>NUCLEOTIDE SEQUENCE [LARGE SCALE GENOMIC DNA]</scope>
    <source>
        <strain evidence="2">ATCC 90039 / CBS 2479 / JCM 2466 / KCTC 7840 / NCYC 2677 / UAMH 7654</strain>
    </source>
</reference>
<accession>J6F434</accession>
<dbReference type="GeneID" id="25984337"/>
<protein>
    <submittedName>
        <fullName evidence="1">Peroxisomal protein</fullName>
    </submittedName>
</protein>
<dbReference type="PIRSF" id="PIRSF013674">
    <property type="entry name" value="PXMP4"/>
    <property type="match status" value="1"/>
</dbReference>
<dbReference type="KEGG" id="tasa:A1Q1_00823"/>
<dbReference type="EMBL" id="ALBS01000139">
    <property type="protein sequence ID" value="EJT49982.1"/>
    <property type="molecule type" value="Genomic_DNA"/>
</dbReference>
<name>J6F434_TRIAS</name>
<dbReference type="VEuPathDB" id="FungiDB:A1Q1_00823"/>
<dbReference type="GO" id="GO:0005778">
    <property type="term" value="C:peroxisomal membrane"/>
    <property type="evidence" value="ECO:0007669"/>
    <property type="project" value="TreeGrafter"/>
</dbReference>